<accession>A0A165JVW3</accession>
<feature type="region of interest" description="Disordered" evidence="2">
    <location>
        <begin position="1"/>
        <end position="38"/>
    </location>
</feature>
<feature type="region of interest" description="Disordered" evidence="2">
    <location>
        <begin position="131"/>
        <end position="214"/>
    </location>
</feature>
<proteinExistence type="predicted"/>
<evidence type="ECO:0000256" key="2">
    <source>
        <dbReference type="SAM" id="MobiDB-lite"/>
    </source>
</evidence>
<evidence type="ECO:0000313" key="5">
    <source>
        <dbReference type="Proteomes" id="UP000076842"/>
    </source>
</evidence>
<evidence type="ECO:0000313" key="4">
    <source>
        <dbReference type="EMBL" id="KZT62341.1"/>
    </source>
</evidence>
<evidence type="ECO:0000259" key="3">
    <source>
        <dbReference type="PROSITE" id="PS50157"/>
    </source>
</evidence>
<dbReference type="InParanoid" id="A0A165JVW3"/>
<gene>
    <name evidence="4" type="ORF">CALCODRAFT_248950</name>
</gene>
<keyword evidence="5" id="KW-1185">Reference proteome</keyword>
<name>A0A165JVW3_9BASI</name>
<reference evidence="4 5" key="1">
    <citation type="journal article" date="2016" name="Mol. Biol. Evol.">
        <title>Comparative Genomics of Early-Diverging Mushroom-Forming Fungi Provides Insights into the Origins of Lignocellulose Decay Capabilities.</title>
        <authorList>
            <person name="Nagy L.G."/>
            <person name="Riley R."/>
            <person name="Tritt A."/>
            <person name="Adam C."/>
            <person name="Daum C."/>
            <person name="Floudas D."/>
            <person name="Sun H."/>
            <person name="Yadav J.S."/>
            <person name="Pangilinan J."/>
            <person name="Larsson K.H."/>
            <person name="Matsuura K."/>
            <person name="Barry K."/>
            <person name="Labutti K."/>
            <person name="Kuo R."/>
            <person name="Ohm R.A."/>
            <person name="Bhattacharya S.S."/>
            <person name="Shirouzu T."/>
            <person name="Yoshinaga Y."/>
            <person name="Martin F.M."/>
            <person name="Grigoriev I.V."/>
            <person name="Hibbett D.S."/>
        </authorList>
    </citation>
    <scope>NUCLEOTIDE SEQUENCE [LARGE SCALE GENOMIC DNA]</scope>
    <source>
        <strain evidence="4 5">HHB12733</strain>
    </source>
</reference>
<dbReference type="InterPro" id="IPR013087">
    <property type="entry name" value="Znf_C2H2_type"/>
</dbReference>
<dbReference type="Proteomes" id="UP000076842">
    <property type="component" value="Unassembled WGS sequence"/>
</dbReference>
<keyword evidence="1" id="KW-0863">Zinc-finger</keyword>
<feature type="compositionally biased region" description="Acidic residues" evidence="2">
    <location>
        <begin position="175"/>
        <end position="191"/>
    </location>
</feature>
<dbReference type="EMBL" id="KV423917">
    <property type="protein sequence ID" value="KZT62341.1"/>
    <property type="molecule type" value="Genomic_DNA"/>
</dbReference>
<sequence>MDQWQDESPVPAMDTDVETTDEGSSVGIGPRRSSHWSRAPIFHPTTKCSLADLTSDIMTRIHMRDPVVEIPNKFEVNYIIQPMFDTKGEEHPLRSVRHAQEWPNLLNEYPTNMRPLTTSGKPGPKVRILQGQGTSRLRNVDEMPKPDAPAVDAPGYELQWMTPAESSTSDRAADLESDDMDDDTDDLDSDDYMPGGQRYKRKNRADPNPFREKEGRYQSRAFHIRFADVPLSDRRIAKENASFAARKALLAQTHQGLKIQPIGGNIARVVMCGFMKHGDPTMTCGIYTTKTYDLIRHRVAHLYYECLLAELDEVPAGGGLVFGGFHVELPTCATCGKTFTRYDSLQRHGKRTDTACFAPNMERYSSERDNQERRLEVVRRELEKNVGMQYWIRTPQPLPKTVKARVGIRNGGPGLGSCVLEILSVEETYAGKYEFTTVKEGKELQVRLLDHGEPGGIPFYRPMKGSYDPNPNGKGLVLPP</sequence>
<evidence type="ECO:0000256" key="1">
    <source>
        <dbReference type="PROSITE-ProRule" id="PRU00042"/>
    </source>
</evidence>
<feature type="domain" description="C2H2-type" evidence="3">
    <location>
        <begin position="330"/>
        <end position="354"/>
    </location>
</feature>
<dbReference type="AlphaFoldDB" id="A0A165JVW3"/>
<feature type="region of interest" description="Disordered" evidence="2">
    <location>
        <begin position="460"/>
        <end position="480"/>
    </location>
</feature>
<keyword evidence="1" id="KW-0479">Metal-binding</keyword>
<dbReference type="PROSITE" id="PS50157">
    <property type="entry name" value="ZINC_FINGER_C2H2_2"/>
    <property type="match status" value="1"/>
</dbReference>
<keyword evidence="1" id="KW-0862">Zinc</keyword>
<dbReference type="OrthoDB" id="6077919at2759"/>
<dbReference type="GO" id="GO:0008270">
    <property type="term" value="F:zinc ion binding"/>
    <property type="evidence" value="ECO:0007669"/>
    <property type="project" value="UniProtKB-KW"/>
</dbReference>
<protein>
    <recommendedName>
        <fullName evidence="3">C2H2-type domain-containing protein</fullName>
    </recommendedName>
</protein>
<organism evidence="4 5">
    <name type="scientific">Calocera cornea HHB12733</name>
    <dbReference type="NCBI Taxonomy" id="1353952"/>
    <lineage>
        <taxon>Eukaryota</taxon>
        <taxon>Fungi</taxon>
        <taxon>Dikarya</taxon>
        <taxon>Basidiomycota</taxon>
        <taxon>Agaricomycotina</taxon>
        <taxon>Dacrymycetes</taxon>
        <taxon>Dacrymycetales</taxon>
        <taxon>Dacrymycetaceae</taxon>
        <taxon>Calocera</taxon>
    </lineage>
</organism>